<proteinExistence type="predicted"/>
<sequence length="158" mass="18302">MKVITEGMHLEKEWYKEAGEQTMDTLNSFINHIMNDYEHDYGTVCHAFAACALATIYACDKTEQGGITVFQSSMVMWEIVRQLLYPNNKCGLRMINFDDMLYPQCDYKFDKTINSHSFNTLQNEAKKLLEKDSAHPLVMEHWQSIVDGVVPFGYKIKD</sequence>
<reference evidence="1" key="1">
    <citation type="journal article" date="2021" name="Proc. Natl. Acad. Sci. U.S.A.">
        <title>A Catalog of Tens of Thousands of Viruses from Human Metagenomes Reveals Hidden Associations with Chronic Diseases.</title>
        <authorList>
            <person name="Tisza M.J."/>
            <person name="Buck C.B."/>
        </authorList>
    </citation>
    <scope>NUCLEOTIDE SEQUENCE</scope>
    <source>
        <strain evidence="1">Ctqzz19</strain>
    </source>
</reference>
<dbReference type="EMBL" id="BK015988">
    <property type="protein sequence ID" value="DAF88629.1"/>
    <property type="molecule type" value="Genomic_DNA"/>
</dbReference>
<accession>A0A8S5U2I0</accession>
<protein>
    <submittedName>
        <fullName evidence="1">Uncharacterized protein</fullName>
    </submittedName>
</protein>
<evidence type="ECO:0000313" key="1">
    <source>
        <dbReference type="EMBL" id="DAF88629.1"/>
    </source>
</evidence>
<organism evidence="1">
    <name type="scientific">Siphoviridae sp. ctqzz19</name>
    <dbReference type="NCBI Taxonomy" id="2825682"/>
    <lineage>
        <taxon>Viruses</taxon>
        <taxon>Duplodnaviria</taxon>
        <taxon>Heunggongvirae</taxon>
        <taxon>Uroviricota</taxon>
        <taxon>Caudoviricetes</taxon>
    </lineage>
</organism>
<name>A0A8S5U2I0_9CAUD</name>